<dbReference type="EMBL" id="RCNU01000001">
    <property type="protein sequence ID" value="RWQ99752.1"/>
    <property type="molecule type" value="Genomic_DNA"/>
</dbReference>
<dbReference type="InterPro" id="IPR050775">
    <property type="entry name" value="FAD-binding_Monooxygenases"/>
</dbReference>
<comment type="cofactor">
    <cofactor evidence="1">
        <name>FAD</name>
        <dbReference type="ChEBI" id="CHEBI:57692"/>
    </cofactor>
</comment>
<evidence type="ECO:0000256" key="1">
    <source>
        <dbReference type="ARBA" id="ARBA00001974"/>
    </source>
</evidence>
<name>A0A443I6S2_BYSSP</name>
<dbReference type="STRING" id="264951.A0A443I6S2"/>
<keyword evidence="6" id="KW-0560">Oxidoreductase</keyword>
<accession>A0A443I6S2</accession>
<protein>
    <submittedName>
        <fullName evidence="8">Putative steroid monooxygenase</fullName>
    </submittedName>
</protein>
<evidence type="ECO:0000256" key="5">
    <source>
        <dbReference type="ARBA" id="ARBA00022857"/>
    </source>
</evidence>
<dbReference type="GO" id="GO:0004499">
    <property type="term" value="F:N,N-dimethylaniline monooxygenase activity"/>
    <property type="evidence" value="ECO:0007669"/>
    <property type="project" value="InterPro"/>
</dbReference>
<dbReference type="VEuPathDB" id="FungiDB:C8Q69DRAFT_35050"/>
<comment type="similarity">
    <text evidence="2">Belongs to the FAD-binding monooxygenase family.</text>
</comment>
<comment type="caution">
    <text evidence="8">The sequence shown here is derived from an EMBL/GenBank/DDBJ whole genome shotgun (WGS) entry which is preliminary data.</text>
</comment>
<dbReference type="Proteomes" id="UP000283841">
    <property type="component" value="Unassembled WGS sequence"/>
</dbReference>
<dbReference type="GO" id="GO:0050660">
    <property type="term" value="F:flavin adenine dinucleotide binding"/>
    <property type="evidence" value="ECO:0007669"/>
    <property type="project" value="InterPro"/>
</dbReference>
<dbReference type="Pfam" id="PF00743">
    <property type="entry name" value="FMO-like"/>
    <property type="match status" value="1"/>
</dbReference>
<dbReference type="GeneID" id="39596839"/>
<evidence type="ECO:0000256" key="7">
    <source>
        <dbReference type="ARBA" id="ARBA00023033"/>
    </source>
</evidence>
<dbReference type="PANTHER" id="PTHR43098">
    <property type="entry name" value="L-ORNITHINE N(5)-MONOOXYGENASE-RELATED"/>
    <property type="match status" value="1"/>
</dbReference>
<proteinExistence type="inferred from homology"/>
<dbReference type="InterPro" id="IPR020946">
    <property type="entry name" value="Flavin_mOase-like"/>
</dbReference>
<gene>
    <name evidence="8" type="ORF">C8Q69DRAFT_35050</name>
</gene>
<keyword evidence="7 8" id="KW-0503">Monooxygenase</keyword>
<dbReference type="SUPFAM" id="SSF51905">
    <property type="entry name" value="FAD/NAD(P)-binding domain"/>
    <property type="match status" value="2"/>
</dbReference>
<evidence type="ECO:0000256" key="3">
    <source>
        <dbReference type="ARBA" id="ARBA00022630"/>
    </source>
</evidence>
<evidence type="ECO:0000256" key="2">
    <source>
        <dbReference type="ARBA" id="ARBA00010139"/>
    </source>
</evidence>
<dbReference type="PANTHER" id="PTHR43098:SF3">
    <property type="entry name" value="L-ORNITHINE N(5)-MONOOXYGENASE-RELATED"/>
    <property type="match status" value="1"/>
</dbReference>
<dbReference type="OrthoDB" id="66881at2759"/>
<keyword evidence="9" id="KW-1185">Reference proteome</keyword>
<keyword evidence="5" id="KW-0521">NADP</keyword>
<dbReference type="RefSeq" id="XP_028489397.1">
    <property type="nucleotide sequence ID" value="XM_028627562.1"/>
</dbReference>
<sequence length="553" mass="63093">MRSELKEYANRRDTTGPYADNLEVDALVVGGGFSGVFMLYELRKRGLKTVIYEAGKDLGGTWRWNCYPGAAVDSEVPEYQYSIPETYKDWTWSTNYPSYKELRAYFDHVAKVLDIKKDCAFESVVVGAEFNLDEARWHVKTADGRTAKAKYLVIGAGFSAKRYIPEYEGMDKFKGVIHHSSFWPEEGVDVRGKRCGIIGTGASGVQVTQAWGPVAGSLKVYQRTPNLAVPLRRRNLTVEEQEHCKQHYPQLFELREKCFAGFTYHFCERNTFEDTEEERQAFLEKIWEDGGFHFWLANYKDYLFDLKANREIYNFWAKKTRARIADPKKRELLAPEEPPHAFGIKRPCLEESYFEQFNRPNVDVVDVKNNPIKRFTETGIELADGTVHELDVVCVATGFDITTGSMTQMGLRSINNTNLEDEWKSGAYTYLGTTVSGYPNMFHLYGAQGPTLFSNGPTSVEVQGRWIVDAIRLMERQGIKYINPTPESAKEWKKHINHLSDITLFPTTRSTFMGGSVPGKPFEQVNYAGGMMPYLTEIREVLPSFKGFDIVKA</sequence>
<keyword evidence="3" id="KW-0285">Flavoprotein</keyword>
<dbReference type="InterPro" id="IPR036188">
    <property type="entry name" value="FAD/NAD-bd_sf"/>
</dbReference>
<keyword evidence="4" id="KW-0274">FAD</keyword>
<dbReference type="GO" id="GO:0050661">
    <property type="term" value="F:NADP binding"/>
    <property type="evidence" value="ECO:0007669"/>
    <property type="project" value="InterPro"/>
</dbReference>
<dbReference type="Gene3D" id="3.50.50.60">
    <property type="entry name" value="FAD/NAD(P)-binding domain"/>
    <property type="match status" value="2"/>
</dbReference>
<reference evidence="8 9" key="1">
    <citation type="journal article" date="2018" name="Front. Microbiol.">
        <title>Genomic and genetic insights into a cosmopolitan fungus, Paecilomyces variotii (Eurotiales).</title>
        <authorList>
            <person name="Urquhart A.S."/>
            <person name="Mondo S.J."/>
            <person name="Makela M.R."/>
            <person name="Hane J.K."/>
            <person name="Wiebenga A."/>
            <person name="He G."/>
            <person name="Mihaltcheva S."/>
            <person name="Pangilinan J."/>
            <person name="Lipzen A."/>
            <person name="Barry K."/>
            <person name="de Vries R.P."/>
            <person name="Grigoriev I.V."/>
            <person name="Idnurm A."/>
        </authorList>
    </citation>
    <scope>NUCLEOTIDE SEQUENCE [LARGE SCALE GENOMIC DNA]</scope>
    <source>
        <strain evidence="8 9">CBS 101075</strain>
    </source>
</reference>
<evidence type="ECO:0000256" key="4">
    <source>
        <dbReference type="ARBA" id="ARBA00022827"/>
    </source>
</evidence>
<evidence type="ECO:0000313" key="9">
    <source>
        <dbReference type="Proteomes" id="UP000283841"/>
    </source>
</evidence>
<dbReference type="AlphaFoldDB" id="A0A443I6S2"/>
<evidence type="ECO:0000313" key="8">
    <source>
        <dbReference type="EMBL" id="RWQ99752.1"/>
    </source>
</evidence>
<evidence type="ECO:0000256" key="6">
    <source>
        <dbReference type="ARBA" id="ARBA00023002"/>
    </source>
</evidence>
<organism evidence="8 9">
    <name type="scientific">Byssochlamys spectabilis</name>
    <name type="common">Paecilomyces variotii</name>
    <dbReference type="NCBI Taxonomy" id="264951"/>
    <lineage>
        <taxon>Eukaryota</taxon>
        <taxon>Fungi</taxon>
        <taxon>Dikarya</taxon>
        <taxon>Ascomycota</taxon>
        <taxon>Pezizomycotina</taxon>
        <taxon>Eurotiomycetes</taxon>
        <taxon>Eurotiomycetidae</taxon>
        <taxon>Eurotiales</taxon>
        <taxon>Thermoascaceae</taxon>
        <taxon>Paecilomyces</taxon>
    </lineage>
</organism>